<feature type="region of interest" description="Disordered" evidence="5">
    <location>
        <begin position="258"/>
        <end position="279"/>
    </location>
</feature>
<feature type="compositionally biased region" description="Low complexity" evidence="5">
    <location>
        <begin position="2051"/>
        <end position="2063"/>
    </location>
</feature>
<feature type="region of interest" description="Disordered" evidence="5">
    <location>
        <begin position="2262"/>
        <end position="2312"/>
    </location>
</feature>
<feature type="region of interest" description="Disordered" evidence="5">
    <location>
        <begin position="2133"/>
        <end position="2219"/>
    </location>
</feature>
<feature type="compositionally biased region" description="Basic and acidic residues" evidence="5">
    <location>
        <begin position="2064"/>
        <end position="2092"/>
    </location>
</feature>
<feature type="region of interest" description="Disordered" evidence="5">
    <location>
        <begin position="3466"/>
        <end position="3510"/>
    </location>
</feature>
<evidence type="ECO:0000256" key="5">
    <source>
        <dbReference type="SAM" id="MobiDB-lite"/>
    </source>
</evidence>
<dbReference type="EMBL" id="LN714481">
    <property type="protein sequence ID" value="CEL66358.1"/>
    <property type="molecule type" value="Genomic_DNA"/>
</dbReference>
<evidence type="ECO:0000313" key="6">
    <source>
        <dbReference type="EMBL" id="CBZ52387.1"/>
    </source>
</evidence>
<feature type="compositionally biased region" description="Polar residues" evidence="5">
    <location>
        <begin position="2713"/>
        <end position="2728"/>
    </location>
</feature>
<feature type="compositionally biased region" description="Basic and acidic residues" evidence="5">
    <location>
        <begin position="2154"/>
        <end position="2183"/>
    </location>
</feature>
<dbReference type="OrthoDB" id="333260at2759"/>
<dbReference type="InterPro" id="IPR003591">
    <property type="entry name" value="Leu-rich_rpt_typical-subtyp"/>
</dbReference>
<feature type="compositionally biased region" description="Polar residues" evidence="5">
    <location>
        <begin position="4263"/>
        <end position="4276"/>
    </location>
</feature>
<dbReference type="RefSeq" id="XP_003882419.1">
    <property type="nucleotide sequence ID" value="XM_003882370.1"/>
</dbReference>
<evidence type="ECO:0000256" key="3">
    <source>
        <dbReference type="ARBA" id="ARBA00023043"/>
    </source>
</evidence>
<feature type="compositionally biased region" description="Low complexity" evidence="5">
    <location>
        <begin position="1409"/>
        <end position="1424"/>
    </location>
</feature>
<feature type="compositionally biased region" description="Basic and acidic residues" evidence="5">
    <location>
        <begin position="2733"/>
        <end position="2784"/>
    </location>
</feature>
<feature type="compositionally biased region" description="Basic and acidic residues" evidence="5">
    <location>
        <begin position="1276"/>
        <end position="1301"/>
    </location>
</feature>
<evidence type="ECO:0000256" key="2">
    <source>
        <dbReference type="ARBA" id="ARBA00022737"/>
    </source>
</evidence>
<feature type="region of interest" description="Disordered" evidence="5">
    <location>
        <begin position="1376"/>
        <end position="1424"/>
    </location>
</feature>
<feature type="compositionally biased region" description="Basic residues" evidence="5">
    <location>
        <begin position="2843"/>
        <end position="2854"/>
    </location>
</feature>
<evidence type="ECO:0000313" key="7">
    <source>
        <dbReference type="EMBL" id="CEL66358.1"/>
    </source>
</evidence>
<dbReference type="PANTHER" id="PTHR24173:SF74">
    <property type="entry name" value="ANKYRIN REPEAT DOMAIN-CONTAINING PROTEIN 16"/>
    <property type="match status" value="1"/>
</dbReference>
<dbReference type="InterPro" id="IPR032675">
    <property type="entry name" value="LRR_dom_sf"/>
</dbReference>
<feature type="compositionally biased region" description="Basic and acidic residues" evidence="5">
    <location>
        <begin position="3924"/>
        <end position="3934"/>
    </location>
</feature>
<feature type="compositionally biased region" description="Basic residues" evidence="5">
    <location>
        <begin position="4106"/>
        <end position="4115"/>
    </location>
</feature>
<dbReference type="InterPro" id="IPR036770">
    <property type="entry name" value="Ankyrin_rpt-contain_sf"/>
</dbReference>
<dbReference type="eggNOG" id="KOG4177">
    <property type="taxonomic scope" value="Eukaryota"/>
</dbReference>
<reference evidence="6" key="2">
    <citation type="submission" date="2011-03" db="EMBL/GenBank/DDBJ databases">
        <title>Comparative genomics and transcriptomics of Neospora caninum and Toxoplasma gondii.</title>
        <authorList>
            <person name="Reid A.J."/>
            <person name="Sohal A."/>
            <person name="Harris D."/>
            <person name="Quail M."/>
            <person name="Sanders M."/>
            <person name="Berriman M."/>
            <person name="Wastling J.M."/>
            <person name="Pain A."/>
        </authorList>
    </citation>
    <scope>NUCLEOTIDE SEQUENCE</scope>
    <source>
        <strain evidence="6">Liverpool</strain>
    </source>
</reference>
<dbReference type="Pfam" id="PF00023">
    <property type="entry name" value="Ank"/>
    <property type="match status" value="1"/>
</dbReference>
<feature type="region of interest" description="Disordered" evidence="5">
    <location>
        <begin position="3122"/>
        <end position="3157"/>
    </location>
</feature>
<feature type="region of interest" description="Disordered" evidence="5">
    <location>
        <begin position="291"/>
        <end position="322"/>
    </location>
</feature>
<feature type="compositionally biased region" description="Basic and acidic residues" evidence="5">
    <location>
        <begin position="1660"/>
        <end position="1696"/>
    </location>
</feature>
<dbReference type="PROSITE" id="PS50297">
    <property type="entry name" value="ANK_REP_REGION"/>
    <property type="match status" value="2"/>
</dbReference>
<feature type="compositionally biased region" description="Polar residues" evidence="5">
    <location>
        <begin position="3755"/>
        <end position="3768"/>
    </location>
</feature>
<feature type="compositionally biased region" description="Low complexity" evidence="5">
    <location>
        <begin position="2297"/>
        <end position="2309"/>
    </location>
</feature>
<protein>
    <submittedName>
        <fullName evidence="6 7">Leucine rich repeat containing protein / ankyrin repeat containing protein</fullName>
    </submittedName>
</protein>
<dbReference type="OMA" id="CCISFLE"/>
<feature type="compositionally biased region" description="Basic and acidic residues" evidence="5">
    <location>
        <begin position="1585"/>
        <end position="1605"/>
    </location>
</feature>
<feature type="compositionally biased region" description="Polar residues" evidence="5">
    <location>
        <begin position="4116"/>
        <end position="4130"/>
    </location>
</feature>
<feature type="region of interest" description="Disordered" evidence="5">
    <location>
        <begin position="2051"/>
        <end position="2092"/>
    </location>
</feature>
<dbReference type="InterPro" id="IPR002110">
    <property type="entry name" value="Ankyrin_rpt"/>
</dbReference>
<feature type="region of interest" description="Disordered" evidence="5">
    <location>
        <begin position="3345"/>
        <end position="3385"/>
    </location>
</feature>
<dbReference type="SUPFAM" id="SSF48403">
    <property type="entry name" value="Ankyrin repeat"/>
    <property type="match status" value="1"/>
</dbReference>
<feature type="region of interest" description="Disordered" evidence="5">
    <location>
        <begin position="722"/>
        <end position="785"/>
    </location>
</feature>
<feature type="region of interest" description="Disordered" evidence="5">
    <location>
        <begin position="3216"/>
        <end position="3302"/>
    </location>
</feature>
<reference evidence="7" key="4">
    <citation type="journal article" date="2015" name="PLoS ONE">
        <title>Comprehensive Evaluation of Toxoplasma gondii VEG and Neospora caninum LIV Genomes with Tachyzoite Stage Transcriptome and Proteome Defines Novel Transcript Features.</title>
        <authorList>
            <person name="Ramaprasad A."/>
            <person name="Mourier T."/>
            <person name="Naeem R."/>
            <person name="Malas T.B."/>
            <person name="Moussa E."/>
            <person name="Panigrahi A."/>
            <person name="Vermont S.J."/>
            <person name="Otto T.D."/>
            <person name="Wastling J."/>
            <person name="Pain A."/>
        </authorList>
    </citation>
    <scope>NUCLEOTIDE SEQUENCE</scope>
    <source>
        <strain evidence="7">Liverpool</strain>
    </source>
</reference>
<dbReference type="SUPFAM" id="SSF52058">
    <property type="entry name" value="L domain-like"/>
    <property type="match status" value="1"/>
</dbReference>
<dbReference type="Proteomes" id="UP000007494">
    <property type="component" value="Chromosome VIIa"/>
</dbReference>
<feature type="compositionally biased region" description="Low complexity" evidence="5">
    <location>
        <begin position="11"/>
        <end position="42"/>
    </location>
</feature>
<feature type="region of interest" description="Disordered" evidence="5">
    <location>
        <begin position="1245"/>
        <end position="1330"/>
    </location>
</feature>
<feature type="region of interest" description="Disordered" evidence="5">
    <location>
        <begin position="3864"/>
        <end position="4315"/>
    </location>
</feature>
<dbReference type="EMBL" id="FR823388">
    <property type="protein sequence ID" value="CBZ52387.1"/>
    <property type="molecule type" value="Genomic_DNA"/>
</dbReference>
<dbReference type="VEuPathDB" id="ToxoDB:NCLIV_021760"/>
<feature type="compositionally biased region" description="Basic and acidic residues" evidence="5">
    <location>
        <begin position="1381"/>
        <end position="1390"/>
    </location>
</feature>
<keyword evidence="2" id="KW-0677">Repeat</keyword>
<feature type="region of interest" description="Disordered" evidence="5">
    <location>
        <begin position="1660"/>
        <end position="1715"/>
    </location>
</feature>
<feature type="compositionally biased region" description="Basic and acidic residues" evidence="5">
    <location>
        <begin position="1525"/>
        <end position="1545"/>
    </location>
</feature>
<feature type="region of interest" description="Disordered" evidence="5">
    <location>
        <begin position="2948"/>
        <end position="2968"/>
    </location>
</feature>
<feature type="compositionally biased region" description="Basic and acidic residues" evidence="5">
    <location>
        <begin position="4081"/>
        <end position="4090"/>
    </location>
</feature>
<accession>F0VF93</accession>
<proteinExistence type="predicted"/>
<feature type="repeat" description="ANK" evidence="4">
    <location>
        <begin position="1814"/>
        <end position="1846"/>
    </location>
</feature>
<feature type="region of interest" description="Disordered" evidence="5">
    <location>
        <begin position="2692"/>
        <end position="2857"/>
    </location>
</feature>
<reference evidence="6" key="1">
    <citation type="submission" date="2011-02" db="EMBL/GenBank/DDBJ databases">
        <authorList>
            <person name="Aslett M."/>
        </authorList>
    </citation>
    <scope>NUCLEOTIDE SEQUENCE</scope>
    <source>
        <strain evidence="6">Liverpool</strain>
    </source>
</reference>
<sequence>MRPRVFRPSSEEAAPTSASSPGSSAPASSVSRSASSSFAATPVLGRTASRIVTYHDILQSQSFGSFESRRGASPPHRGRCVPAVVGPPNSGVRPPGQVGRGVLPNRGLLRSGESAGNPEAQGKAFLMSLPSSGSRPPRKEEEATGRFDDLQPPPRDRLEGKRVKPAEAEDPLPVNGETAAESRPAARPRHQFVYTSSWEHVQRAAKEAGVLTSRSSLSALFPLEIPGRCITVFPAASSAVSAFDPEALDRPTVVVTLKKRKHKSDKSEDERDVPDEREEIRLAVPSATSLFAEGARPSTVSEGTRAGPGCPSQSGDSAPRGEEVPCEHACVLQISRVSAAPSTPPSPHAGNVAGELCETPRGRLEPAGEEGCTCLSPELVWGLPDVPGLCVVELRAADCGLRRFAPDFYAQPGRDGSSEREESTQEAADESAARCEGKRTRLPEGEGDVPMRLASDVALPKPVGRGDGFFAFLPFLQVLDLRSNNLAVLPGSVASLRCLRTLLLDGNALVSVPPVLLALPALAKLSLTSNFLTGFPTAPSLEEGVQEGDPSVAVAATTRKGTERRGSAAGREGVREELDGEEKGEAEGGADTRISPLRKLRLDSNFVDDLSFLLCEAPSLPPSASASRAASSEASESALFFRNLSQLHVHCNVFTLLPLGLHRLSHLRELSLDWLRYTSPPFPRVVRGTLMRQFFGRMRSLEGWLHAQAAHLLAQVEAEIKAEREGASTPPEGRAGASEEDERERSPGPETTFRRSGGESCTGPGETGSRALRFHFPEGNSGEIRGARGDKDHLLLCGAHPCRRFAALMRRVTLGGAERGICENPAGKAGVEATGRERRSDEGTEGSFQSPFHSRDQPEAAPLAPWAASELLASHADGNLSPAVPEDSPCGAALSAFSFACPCCISFLEFVHFFSTDVDAWLCPASSPSPQLLAAARHLASTFSRCPVSPASSCSASSRAPPRHPTWIRPSGGSSDLPPAVAGLLFSLCVVEVRLAVSRAFAADVVFARDAKQRTRLHVAALEGHEGVARALLQGSADFNALDVDAASPLFLAVKEGQFNVVALLAEEAARRLRQAKGVTGGLRASRVAPTAGESGGDTASPGVESTVLLLPYTVPAGHVPDSDASSCSGVLLSPAASGQSCPSAPKSPSPASEEQALSPFQRSLLASYRVLNSGAGIYGTPLHVATVMFEFPLCALLLHAGADPTAVDADGNTALHVLFSIFDKGSPDLAAIVLDPTRRLARRRKPAGLGLTPEMTPRADDPSHSASSRGIRGQEAQRADAAEQRRKDGERGEASGRETGRALSGGQEACVLRDSRSPSDGASSPSSRESEYARVRAHFLALLGNPLPPSVEVGLLLLRHPRAHAPDARVLPLESPCVEKPAEPTEKARRGSAGWETRNRRSDDPAFTSSSSTSPSSFSSSSFSSPCSSLLSSEVRLCIRANQLNNDMWGAIHLAARRGQTFAFWFLAELAEVTDPRCMRGTCAHAERVDFLAPLASLLAAARLFTRAAEAGESPRNVPASGSGERHTDKQAGERAERDRDAPRWRVGVPCGDMWVEGKRGQARETSAERMTRAAQAGGAEGGGHGRSELISEKDAQAEPEGAKGETQAKNGDKVPTSPLSPATPPEANPPSLSSSVPPPNPFLLAAAQTPALRAVMREREAGRRQEERQEDRPEERQENRQEGRQEEKEADGRRQVSVSLSRGPPSPRSFSAGVREEERLRFLWDQLQSSSAGVVFAQAVTAAAVALTRRSGGLSWDSSRQPTCRSEDRGERADALVPGILAEVGGVDILQYTTQTYVCPFAFDFNLRGGTHLWTALHLAAHAGNVQVVQQLLEGGACVSVLNRQGRSAQAVARGQHQQAIERTIHQQDVLDLWKVTHRTARSCFAKRFSRNQHPSHPPASSPNLSFSSLQRDEQPERCLSASFPSSHALTSRSSRPEILRRSADSSASADFLSDVSRAKPDCSPPSASPAPSALAVPLTASVSSETRPVSLGAPGGGAPATPVVLQERDAAKTEEAHYFLVRTSENDEPPERIELMDEEEFFGETLSAHTSAAPSGPTAAARRERAETEGANRQRQAGEGEEKGKTGFDEKELSASLSTWNDGVISPQLVSSIIDEVSLSLRAEEAIEEGVGRAPRRGHKTEEAGDDSDLAVEKEQTDEERGEKRGVEHAGTSGEKERDAQPGNVPEPSVHPAMTGGSPYTRGRGGDCRLKSEDVSDPCERLRAPLFASERRILAAYSGGSLFTATEAAFAAARVLSPRVATSPSTPPASSSCFEETRTGAPPPASPSPPRPLSSPNGPRPSSSLPCGFLETASRPLAQVALDALQGAAVEGPPFRLVSLLSQRLLSSKLAAFQPLFGRSREAHAWLGGERATTGAGESPLRRVRCTDTPAGTSKEGEPAARRASRETSGEGRAAKGGRAVARLSRDASPCPTSSPSREAEDIWAGAVVFPPTGETGDAWQELPQRQTGETRRGRERERRSASSSRREPSPEGRTSFPHVRAPSRCAGDCLPSSQSVMAAPGEARGRSRRSSETRSSASLGTLSPPFSFASTSSCESPCFLSCASRDSSPGARRSDGDESPAHALSSAAFCPACTASAYGSDDCLSPLEAHRGRMQRRDRKTINWEESVCAFCHGCALETLRRDATAYTWREISASSSFSEEDTLFSQALSSARRRGSDGNQRVLEHAGVHETEGENAGVGILPHGDGQQAVSQRQDGDFTSSPLSVPAGRDDSRGRARHGTDATGSEELRRAEGPGETRDTPQTVKSRDASRGSSRRADSQRFFSHHRHKERAGSVAASADLFASSARDPLSRRAAEPREGGRDCRNRDLEREKPRAVREKRHKRAHRRRNEADRETWSLLQFAVAHGNEDLSMLIFDTLQPREKRRALLMRTPVSHDSLLLLLAKGISPADCLRGLASPSPSLSRQNLFHFLMSLDLGDSSSVSSVRSGSAPPAGTRSDPDPRRLLLRQRNEDGAFPLLAACMQGDVRLLSDMLLYCSAAVCGCERRRREIAQTPLFEGAEDSVDRETAHESEFLTVRALLQCVIAAVHGNQYAALLRLLYQPLLSCPACSLGTQGFLCLPFFSSSTSVSSSFPPSSFSVAFPSCASPCSLFSPVAGATSREGPVPRFPRRSSDAGVRTRGDAKETEKSDKEQLSALENQILLLTRLQAVVTAIRKGDYRSLSLLLTSGFFPPPAVLAAGLVLSRLTAEAKDNCERPEVRRERRRAANKQERRQEETGERNEPAQERQKSTSEPSDCETDGKANRETHRRGPDGAVLARDKALGEKPREEGRSACHAGGAEAVRHSFDSLHRRLWHLATRLLGAENLTGVRDVRELEASGHVSSVRTASHGRPTSAGKNGEGEGREKESSPRESSRDGPKRFQYLKREALAMLAVVSTRAARRSSRSGDVLLLPLLGAHFLAAVSSVTLCPVEPFSSASPASSPASAFTLEVESPCWRQSAGRGEPCNEAVSRVGEATPSPAETARKDLTSGATPPREELHADLSPLETLSSSLRPLADTASQIEEGTEARVTSSPVSPSVSLSLSCELRDIGGDSGRSEELGCFEETSSLSSPILCTGGASPPFPLAAAAVLGPTTVASCFFTCWDCGAEVSDEEAKATLSSLILSGLSFLSSSPSSRVSAYRVPNLLPAAPLLRSGSADCPSSPAASSVAVAALALALHTSGRLAASESLCLLENSSGDRLLISFASEPSEDPSAQRSRAPSLILHKGGKPSVSAVGASGVFRPHQRAASQPPTKSASRQSGGRDAKLPFHSPANVEELNCLLGAEGLACQCCGFFYCPACIVTLKRPLPLPLLNVLAARRRQPLLLHASHSSPPYELRDWLHPKQLLEFKEDAGSQIPTKPEMCHGDLADDVAEPTPLESSGDSAADSLATMLEESRSPSFPEELSPGTSVDVGEAETRAHARRETGEDDEPRTVPGQSPAAWRLQGDERAQGSPAEERGETEADRSYEPADGSGGSAVQDEMVTANDERSCELTPGSSPGIELPGKTDERVDRGEAKDERRTDPSPSVFRSDAAVSLPSPVGDGGGAAPGLGEATPLSSSSLSCSSPSQPWERSEEGERGGFSHPWLRSAGLFGHLKSSRKDKLPRKSNTSAASPGSSRPTFAQGRDGSPDAGGGPADAPAGVCTARRGKETGHKSFASLRSLFPGFRRIRTNPGAGLHSSPRPGEESDAAEKAKRPQPRCLPVQAVRAAEHASVLRGDSNPSETTRRSEDLLSPSRELLEETTPHELLLTATSGDSPETPLSSIAPGQSDRSRLPFPGGEDAEQRGDNARLPCEASLSEKPGGRHRISRLQSLELQRARMHATWIQQKHVLAYLPLFRLQRRLDVLRRLAASHQAEIDRGRTSPGRRAQNAKPPNIGRRRGRRSHTPGPPAQAAAQTPHVGGVRLCRHCAAFYSIL</sequence>
<reference evidence="8" key="3">
    <citation type="journal article" date="2012" name="PLoS Pathog.">
        <title>Comparative genomics of the apicomplexan parasites Toxoplasma gondii and Neospora caninum: Coccidia differing in host range and transmission strategy.</title>
        <authorList>
            <person name="Reid A.J."/>
            <person name="Vermont S.J."/>
            <person name="Cotton J.A."/>
            <person name="Harris D."/>
            <person name="Hill-Cawthorne G.A."/>
            <person name="Konen-Waisman S."/>
            <person name="Latham S.M."/>
            <person name="Mourier T."/>
            <person name="Norton R."/>
            <person name="Quail M.A."/>
            <person name="Sanders M."/>
            <person name="Shanmugam D."/>
            <person name="Sohal A."/>
            <person name="Wasmuth J.D."/>
            <person name="Brunk B."/>
            <person name="Grigg M.E."/>
            <person name="Howard J.C."/>
            <person name="Parkinson J."/>
            <person name="Roos D.S."/>
            <person name="Trees A.J."/>
            <person name="Berriman M."/>
            <person name="Pain A."/>
            <person name="Wastling J.M."/>
        </authorList>
    </citation>
    <scope>NUCLEOTIDE SEQUENCE [LARGE SCALE GENOMIC DNA]</scope>
    <source>
        <strain evidence="8">Liverpool</strain>
    </source>
</reference>
<feature type="compositionally biased region" description="Pro residues" evidence="5">
    <location>
        <begin position="2284"/>
        <end position="2296"/>
    </location>
</feature>
<feature type="compositionally biased region" description="Basic and acidic residues" evidence="5">
    <location>
        <begin position="3136"/>
        <end position="3157"/>
    </location>
</feature>
<keyword evidence="3 4" id="KW-0040">ANK repeat</keyword>
<feature type="region of interest" description="Disordered" evidence="5">
    <location>
        <begin position="1512"/>
        <end position="1645"/>
    </location>
</feature>
<feature type="compositionally biased region" description="Basic and acidic residues" evidence="5">
    <location>
        <begin position="560"/>
        <end position="586"/>
    </location>
</feature>
<name>F0VF93_NEOCL</name>
<feature type="region of interest" description="Disordered" evidence="5">
    <location>
        <begin position="60"/>
        <end position="187"/>
    </location>
</feature>
<dbReference type="PROSITE" id="PS50088">
    <property type="entry name" value="ANK_REPEAT"/>
    <property type="match status" value="3"/>
</dbReference>
<feature type="compositionally biased region" description="Basic and acidic residues" evidence="5">
    <location>
        <begin position="2398"/>
        <end position="2417"/>
    </location>
</feature>
<feature type="compositionally biased region" description="Low complexity" evidence="5">
    <location>
        <begin position="2264"/>
        <end position="2275"/>
    </location>
</feature>
<keyword evidence="1" id="KW-0433">Leucine-rich repeat</keyword>
<feature type="region of interest" description="Disordered" evidence="5">
    <location>
        <begin position="410"/>
        <end position="447"/>
    </location>
</feature>
<dbReference type="SMART" id="SM00369">
    <property type="entry name" value="LRR_TYP"/>
    <property type="match status" value="3"/>
</dbReference>
<feature type="compositionally biased region" description="Low complexity" evidence="5">
    <location>
        <begin position="91"/>
        <end position="102"/>
    </location>
</feature>
<feature type="compositionally biased region" description="Basic and acidic residues" evidence="5">
    <location>
        <begin position="3264"/>
        <end position="3298"/>
    </location>
</feature>
<feature type="region of interest" description="Disordered" evidence="5">
    <location>
        <begin position="4364"/>
        <end position="4408"/>
    </location>
</feature>
<dbReference type="InParanoid" id="F0VF93"/>
<feature type="region of interest" description="Disordered" evidence="5">
    <location>
        <begin position="1891"/>
        <end position="1945"/>
    </location>
</feature>
<dbReference type="Gene3D" id="3.80.10.10">
    <property type="entry name" value="Ribonuclease Inhibitor"/>
    <property type="match status" value="1"/>
</dbReference>
<feature type="compositionally biased region" description="Basic and acidic residues" evidence="5">
    <location>
        <begin position="431"/>
        <end position="444"/>
    </location>
</feature>
<feature type="compositionally biased region" description="Low complexity" evidence="5">
    <location>
        <begin position="1319"/>
        <end position="1328"/>
    </location>
</feature>
<feature type="compositionally biased region" description="Basic and acidic residues" evidence="5">
    <location>
        <begin position="2207"/>
        <end position="2219"/>
    </location>
</feature>
<feature type="compositionally biased region" description="Basic and acidic residues" evidence="5">
    <location>
        <begin position="2472"/>
        <end position="2494"/>
    </location>
</feature>
<feature type="compositionally biased region" description="Basic and acidic residues" evidence="5">
    <location>
        <begin position="137"/>
        <end position="167"/>
    </location>
</feature>
<feature type="repeat" description="ANK" evidence="4">
    <location>
        <begin position="1012"/>
        <end position="1044"/>
    </location>
</feature>
<feature type="compositionally biased region" description="Polar residues" evidence="5">
    <location>
        <begin position="1925"/>
        <end position="1936"/>
    </location>
</feature>
<feature type="compositionally biased region" description="Basic and acidic residues" evidence="5">
    <location>
        <begin position="2527"/>
        <end position="2536"/>
    </location>
</feature>
<evidence type="ECO:0000313" key="8">
    <source>
        <dbReference type="Proteomes" id="UP000007494"/>
    </source>
</evidence>
<dbReference type="GeneID" id="13444388"/>
<feature type="region of interest" description="Disordered" evidence="5">
    <location>
        <begin position="2374"/>
        <end position="2546"/>
    </location>
</feature>
<feature type="compositionally biased region" description="Basic and acidic residues" evidence="5">
    <location>
        <begin position="1557"/>
        <end position="1573"/>
    </location>
</feature>
<gene>
    <name evidence="7" type="ORF">BN1204_021760</name>
    <name evidence="6" type="ORF">NCLIV_021760</name>
</gene>
<feature type="compositionally biased region" description="Basic and acidic residues" evidence="5">
    <location>
        <begin position="3365"/>
        <end position="3385"/>
    </location>
</feature>
<dbReference type="SMART" id="SM00248">
    <property type="entry name" value="ANK"/>
    <property type="match status" value="5"/>
</dbReference>
<feature type="compositionally biased region" description="Basic and acidic residues" evidence="5">
    <location>
        <begin position="743"/>
        <end position="757"/>
    </location>
</feature>
<feature type="compositionally biased region" description="Basic and acidic residues" evidence="5">
    <location>
        <begin position="3216"/>
        <end position="3226"/>
    </location>
</feature>
<evidence type="ECO:0000256" key="4">
    <source>
        <dbReference type="PROSITE-ProRule" id="PRU00023"/>
    </source>
</evidence>
<feature type="region of interest" description="Disordered" evidence="5">
    <location>
        <begin position="1"/>
        <end position="42"/>
    </location>
</feature>
<feature type="compositionally biased region" description="Basic and acidic residues" evidence="5">
    <location>
        <begin position="4014"/>
        <end position="4032"/>
    </location>
</feature>
<evidence type="ECO:0000256" key="1">
    <source>
        <dbReference type="ARBA" id="ARBA00022614"/>
    </source>
</evidence>
<dbReference type="Pfam" id="PF12796">
    <property type="entry name" value="Ank_2"/>
    <property type="match status" value="1"/>
</dbReference>
<feature type="region of interest" description="Disordered" evidence="5">
    <location>
        <begin position="556"/>
        <end position="591"/>
    </location>
</feature>
<dbReference type="Gene3D" id="1.25.40.20">
    <property type="entry name" value="Ankyrin repeat-containing domain"/>
    <property type="match status" value="3"/>
</dbReference>
<feature type="region of interest" description="Disordered" evidence="5">
    <location>
        <begin position="823"/>
        <end position="860"/>
    </location>
</feature>
<feature type="compositionally biased region" description="Basic and acidic residues" evidence="5">
    <location>
        <begin position="2814"/>
        <end position="2842"/>
    </location>
</feature>
<dbReference type="PANTHER" id="PTHR24173">
    <property type="entry name" value="ANKYRIN REPEAT CONTAINING"/>
    <property type="match status" value="1"/>
</dbReference>
<feature type="compositionally biased region" description="Basic and acidic residues" evidence="5">
    <location>
        <begin position="3954"/>
        <end position="3977"/>
    </location>
</feature>
<keyword evidence="8" id="KW-1185">Reference proteome</keyword>
<feature type="compositionally biased region" description="Basic and acidic residues" evidence="5">
    <location>
        <begin position="3233"/>
        <end position="3255"/>
    </location>
</feature>
<organism evidence="6 8">
    <name type="scientific">Neospora caninum (strain Liverpool)</name>
    <dbReference type="NCBI Taxonomy" id="572307"/>
    <lineage>
        <taxon>Eukaryota</taxon>
        <taxon>Sar</taxon>
        <taxon>Alveolata</taxon>
        <taxon>Apicomplexa</taxon>
        <taxon>Conoidasida</taxon>
        <taxon>Coccidia</taxon>
        <taxon>Eucoccidiorida</taxon>
        <taxon>Eimeriorina</taxon>
        <taxon>Sarcocystidae</taxon>
        <taxon>Neospora</taxon>
    </lineage>
</organism>
<feature type="region of interest" description="Disordered" evidence="5">
    <location>
        <begin position="3750"/>
        <end position="3773"/>
    </location>
</feature>
<feature type="compositionally biased region" description="Basic and acidic residues" evidence="5">
    <location>
        <begin position="4193"/>
        <end position="4204"/>
    </location>
</feature>
<feature type="compositionally biased region" description="Low complexity" evidence="5">
    <location>
        <begin position="4059"/>
        <end position="4077"/>
    </location>
</feature>
<feature type="repeat" description="ANK" evidence="4">
    <location>
        <begin position="1181"/>
        <end position="1210"/>
    </location>
</feature>